<organism evidence="3 4">
    <name type="scientific">Candidatus Muproteobacteria bacterium RBG_16_60_9</name>
    <dbReference type="NCBI Taxonomy" id="1817755"/>
    <lineage>
        <taxon>Bacteria</taxon>
        <taxon>Pseudomonadati</taxon>
        <taxon>Pseudomonadota</taxon>
        <taxon>Candidatus Muproteobacteria</taxon>
    </lineage>
</organism>
<accession>A0A1F6UYM7</accession>
<dbReference type="InterPro" id="IPR038765">
    <property type="entry name" value="Papain-like_cys_pep_sf"/>
</dbReference>
<keyword evidence="1" id="KW-1133">Transmembrane helix</keyword>
<evidence type="ECO:0000259" key="2">
    <source>
        <dbReference type="SMART" id="SM00460"/>
    </source>
</evidence>
<gene>
    <name evidence="3" type="ORF">A2W18_09525</name>
</gene>
<dbReference type="Gene3D" id="3.10.620.30">
    <property type="match status" value="1"/>
</dbReference>
<feature type="non-terminal residue" evidence="3">
    <location>
        <position position="447"/>
    </location>
</feature>
<dbReference type="InterPro" id="IPR052901">
    <property type="entry name" value="Bact_TGase-like"/>
</dbReference>
<evidence type="ECO:0000313" key="4">
    <source>
        <dbReference type="Proteomes" id="UP000179076"/>
    </source>
</evidence>
<proteinExistence type="predicted"/>
<dbReference type="Pfam" id="PF11992">
    <property type="entry name" value="TgpA_N"/>
    <property type="match status" value="1"/>
</dbReference>
<dbReference type="EMBL" id="MFSP01000174">
    <property type="protein sequence ID" value="OGI62515.1"/>
    <property type="molecule type" value="Genomic_DNA"/>
</dbReference>
<name>A0A1F6UYM7_9PROT</name>
<dbReference type="Proteomes" id="UP000179076">
    <property type="component" value="Unassembled WGS sequence"/>
</dbReference>
<dbReference type="SMART" id="SM00460">
    <property type="entry name" value="TGc"/>
    <property type="match status" value="1"/>
</dbReference>
<keyword evidence="1" id="KW-0812">Transmembrane</keyword>
<dbReference type="AlphaFoldDB" id="A0A1F6UYM7"/>
<keyword evidence="1" id="KW-0472">Membrane</keyword>
<dbReference type="SUPFAM" id="SSF54001">
    <property type="entry name" value="Cysteine proteinases"/>
    <property type="match status" value="1"/>
</dbReference>
<feature type="domain" description="Transglutaminase-like" evidence="2">
    <location>
        <begin position="226"/>
        <end position="297"/>
    </location>
</feature>
<sequence length="447" mass="51101">MLVTYLLFPRLPDALWGIESTTNQATTGMSEVMRPGSISALNTSDAVAFRAYFEETIPRNSALYWRVRVFWDNDGRSWEEGEPLPVRNFVRAANRNGQVSYRIVLEPSTKPWVPALDLPVTIPAGLQERAGFIYETRRVQFERQTYDFVSHTQYRTVTLDKESHARALALPDDVSKRVRQLAARWRAEARANDDIVRAALAYFNKEPFFYTLNPPLLGRDPVDQFLFETRRGFCEHYAAAFVTLLRAAGVPTRVVVGYQGGVYNETGNYLIVRQADAHAWAEVWLDATGWTRVDPTAAVAPSRIEYGIDGLRRLDSRGLPLNTVAADLIRRALQLPWFDRARLRASLTWDYLNFSWYLWVGNYSLERQSQFIAQLGLTNWSVPVMLAVLVQLVFIYALLQLRRRQPVDPVQQQFEKYCRKLERIGVARAAAEGPVALARRARAARPE</sequence>
<feature type="transmembrane region" description="Helical" evidence="1">
    <location>
        <begin position="380"/>
        <end position="399"/>
    </location>
</feature>
<dbReference type="Pfam" id="PF01841">
    <property type="entry name" value="Transglut_core"/>
    <property type="match status" value="1"/>
</dbReference>
<dbReference type="PANTHER" id="PTHR42736">
    <property type="entry name" value="PROTEIN-GLUTAMINE GAMMA-GLUTAMYLTRANSFERASE"/>
    <property type="match status" value="1"/>
</dbReference>
<dbReference type="PANTHER" id="PTHR42736:SF1">
    <property type="entry name" value="PROTEIN-GLUTAMINE GAMMA-GLUTAMYLTRANSFERASE"/>
    <property type="match status" value="1"/>
</dbReference>
<evidence type="ECO:0000256" key="1">
    <source>
        <dbReference type="SAM" id="Phobius"/>
    </source>
</evidence>
<protein>
    <recommendedName>
        <fullName evidence="2">Transglutaminase-like domain-containing protein</fullName>
    </recommendedName>
</protein>
<evidence type="ECO:0000313" key="3">
    <source>
        <dbReference type="EMBL" id="OGI62515.1"/>
    </source>
</evidence>
<dbReference type="InterPro" id="IPR021878">
    <property type="entry name" value="TgpA_N"/>
</dbReference>
<dbReference type="InterPro" id="IPR002931">
    <property type="entry name" value="Transglutaminase-like"/>
</dbReference>
<comment type="caution">
    <text evidence="3">The sequence shown here is derived from an EMBL/GenBank/DDBJ whole genome shotgun (WGS) entry which is preliminary data.</text>
</comment>
<reference evidence="3 4" key="1">
    <citation type="journal article" date="2016" name="Nat. Commun.">
        <title>Thousands of microbial genomes shed light on interconnected biogeochemical processes in an aquifer system.</title>
        <authorList>
            <person name="Anantharaman K."/>
            <person name="Brown C.T."/>
            <person name="Hug L.A."/>
            <person name="Sharon I."/>
            <person name="Castelle C.J."/>
            <person name="Probst A.J."/>
            <person name="Thomas B.C."/>
            <person name="Singh A."/>
            <person name="Wilkins M.J."/>
            <person name="Karaoz U."/>
            <person name="Brodie E.L."/>
            <person name="Williams K.H."/>
            <person name="Hubbard S.S."/>
            <person name="Banfield J.F."/>
        </authorList>
    </citation>
    <scope>NUCLEOTIDE SEQUENCE [LARGE SCALE GENOMIC DNA]</scope>
</reference>